<dbReference type="CDD" id="cd07409">
    <property type="entry name" value="MPP_CD73_N"/>
    <property type="match status" value="1"/>
</dbReference>
<evidence type="ECO:0000256" key="2">
    <source>
        <dbReference type="ARBA" id="ARBA00022729"/>
    </source>
</evidence>
<feature type="domain" description="5'-Nucleotidase C-terminal" evidence="5">
    <location>
        <begin position="327"/>
        <end position="482"/>
    </location>
</feature>
<keyword evidence="3" id="KW-0378">Hydrolase</keyword>
<evidence type="ECO:0000259" key="4">
    <source>
        <dbReference type="Pfam" id="PF00149"/>
    </source>
</evidence>
<feature type="chain" id="PRO_5045014316" evidence="3">
    <location>
        <begin position="22"/>
        <end position="519"/>
    </location>
</feature>
<keyword evidence="3" id="KW-0547">Nucleotide-binding</keyword>
<dbReference type="SUPFAM" id="SSF56300">
    <property type="entry name" value="Metallo-dependent phosphatases"/>
    <property type="match status" value="1"/>
</dbReference>
<dbReference type="SUPFAM" id="SSF55816">
    <property type="entry name" value="5'-nucleotidase (syn. UDP-sugar hydrolase), C-terminal domain"/>
    <property type="match status" value="1"/>
</dbReference>
<keyword evidence="2 3" id="KW-0732">Signal</keyword>
<evidence type="ECO:0000313" key="6">
    <source>
        <dbReference type="EMBL" id="SMP33677.1"/>
    </source>
</evidence>
<dbReference type="Pfam" id="PF02872">
    <property type="entry name" value="5_nucleotid_C"/>
    <property type="match status" value="1"/>
</dbReference>
<evidence type="ECO:0000259" key="5">
    <source>
        <dbReference type="Pfam" id="PF02872"/>
    </source>
</evidence>
<dbReference type="PANTHER" id="PTHR11575">
    <property type="entry name" value="5'-NUCLEOTIDASE-RELATED"/>
    <property type="match status" value="1"/>
</dbReference>
<dbReference type="PROSITE" id="PS00785">
    <property type="entry name" value="5_NUCLEOTIDASE_1"/>
    <property type="match status" value="1"/>
</dbReference>
<dbReference type="RefSeq" id="WP_283427615.1">
    <property type="nucleotide sequence ID" value="NZ_FXTY01000009.1"/>
</dbReference>
<evidence type="ECO:0000256" key="1">
    <source>
        <dbReference type="ARBA" id="ARBA00006654"/>
    </source>
</evidence>
<proteinExistence type="inferred from homology"/>
<dbReference type="PANTHER" id="PTHR11575:SF24">
    <property type="entry name" value="5'-NUCLEOTIDASE"/>
    <property type="match status" value="1"/>
</dbReference>
<protein>
    <submittedName>
        <fullName evidence="6">5'-nucleotidase</fullName>
    </submittedName>
</protein>
<dbReference type="InterPro" id="IPR036907">
    <property type="entry name" value="5'-Nucleotdase_C_sf"/>
</dbReference>
<comment type="similarity">
    <text evidence="1 3">Belongs to the 5'-nucleotidase family.</text>
</comment>
<dbReference type="Gene3D" id="3.60.21.10">
    <property type="match status" value="1"/>
</dbReference>
<dbReference type="EMBL" id="FXTY01000009">
    <property type="protein sequence ID" value="SMP33677.1"/>
    <property type="molecule type" value="Genomic_DNA"/>
</dbReference>
<dbReference type="InterPro" id="IPR029052">
    <property type="entry name" value="Metallo-depent_PP-like"/>
</dbReference>
<evidence type="ECO:0000313" key="7">
    <source>
        <dbReference type="Proteomes" id="UP001157961"/>
    </source>
</evidence>
<gene>
    <name evidence="6" type="ORF">SAMN06265373_109116</name>
</gene>
<evidence type="ECO:0000256" key="3">
    <source>
        <dbReference type="RuleBase" id="RU362119"/>
    </source>
</evidence>
<dbReference type="InterPro" id="IPR004843">
    <property type="entry name" value="Calcineurin-like_PHP"/>
</dbReference>
<dbReference type="PROSITE" id="PS00786">
    <property type="entry name" value="5_NUCLEOTIDASE_2"/>
    <property type="match status" value="1"/>
</dbReference>
<dbReference type="Gene3D" id="3.90.780.10">
    <property type="entry name" value="5'-Nucleotidase, C-terminal domain"/>
    <property type="match status" value="1"/>
</dbReference>
<sequence length="519" mass="54688">MIARLMTGAAALAVTAGMAAADYTLTVLHTNDFHARFEPISKYDSGCGEESNAEGKCFGGSARLVTALADARARSNNSILVDGGDQFQGTLFYTYYKGKLAAEMMNKLGYDGMTVGNHEFDDGPEVLRGFMDAVNFPVLMSNADFSGEALLADKLLKSTVIERGGEKIGLIGLTPQDTDELASPGPNITFTDPSEAVQGEVDKLTEMGVNKIIVLSHSGYGVDQKVAANTTGVDVIVGGHSNTLLSNTSDRAEGPYPTMVGTTAIVSAYAYGKFLGELNVTFNDAGEIVEAAGEPIIMDAAVAEDEATKARIAEAAAPLEEIRKRVVAETAEAIDGERGSCRAGECTMGNLIADAMLDRVKDQGVQIAIQNGGGIRASIDAGEVTMGEVLTVLPFQNTLSTFQVTGETIVAALENGVSQHEEGAGRFPQVAGMSYAFDASQEAGSRVSDVMVGGEPIDAGKLYNVVSNNYVRNGGDGYKMFRDAQNAYDYGPDLADVTAEYLAAQGPFKPFLDGRITMK</sequence>
<dbReference type="InterPro" id="IPR006146">
    <property type="entry name" value="5'-Nucleotdase_CS"/>
</dbReference>
<dbReference type="InterPro" id="IPR008334">
    <property type="entry name" value="5'-Nucleotdase_C"/>
</dbReference>
<comment type="caution">
    <text evidence="6">The sequence shown here is derived from an EMBL/GenBank/DDBJ whole genome shotgun (WGS) entry which is preliminary data.</text>
</comment>
<keyword evidence="7" id="KW-1185">Reference proteome</keyword>
<dbReference type="Pfam" id="PF00149">
    <property type="entry name" value="Metallophos"/>
    <property type="match status" value="1"/>
</dbReference>
<name>A0ABY1PIU0_9RHOB</name>
<dbReference type="InterPro" id="IPR006179">
    <property type="entry name" value="5_nucleotidase/apyrase"/>
</dbReference>
<feature type="domain" description="Calcineurin-like phosphoesterase" evidence="4">
    <location>
        <begin position="26"/>
        <end position="241"/>
    </location>
</feature>
<feature type="signal peptide" evidence="3">
    <location>
        <begin position="1"/>
        <end position="21"/>
    </location>
</feature>
<reference evidence="6 7" key="1">
    <citation type="submission" date="2017-05" db="EMBL/GenBank/DDBJ databases">
        <authorList>
            <person name="Varghese N."/>
            <person name="Submissions S."/>
        </authorList>
    </citation>
    <scope>NUCLEOTIDE SEQUENCE [LARGE SCALE GENOMIC DNA]</scope>
    <source>
        <strain evidence="6 7">DSM 29734</strain>
    </source>
</reference>
<dbReference type="PRINTS" id="PR01607">
    <property type="entry name" value="APYRASEFAMLY"/>
</dbReference>
<dbReference type="Proteomes" id="UP001157961">
    <property type="component" value="Unassembled WGS sequence"/>
</dbReference>
<organism evidence="6 7">
    <name type="scientific">Shimia sagamensis</name>
    <dbReference type="NCBI Taxonomy" id="1566352"/>
    <lineage>
        <taxon>Bacteria</taxon>
        <taxon>Pseudomonadati</taxon>
        <taxon>Pseudomonadota</taxon>
        <taxon>Alphaproteobacteria</taxon>
        <taxon>Rhodobacterales</taxon>
        <taxon>Roseobacteraceae</taxon>
    </lineage>
</organism>
<accession>A0ABY1PIU0</accession>